<gene>
    <name evidence="1" type="ORF">SPARVUS_LOCUS10790699</name>
</gene>
<dbReference type="Proteomes" id="UP001162483">
    <property type="component" value="Unassembled WGS sequence"/>
</dbReference>
<evidence type="ECO:0000313" key="1">
    <source>
        <dbReference type="EMBL" id="CAI9588693.1"/>
    </source>
</evidence>
<reference evidence="1" key="1">
    <citation type="submission" date="2023-05" db="EMBL/GenBank/DDBJ databases">
        <authorList>
            <person name="Stuckert A."/>
        </authorList>
    </citation>
    <scope>NUCLEOTIDE SEQUENCE</scope>
</reference>
<organism evidence="1 2">
    <name type="scientific">Staurois parvus</name>
    <dbReference type="NCBI Taxonomy" id="386267"/>
    <lineage>
        <taxon>Eukaryota</taxon>
        <taxon>Metazoa</taxon>
        <taxon>Chordata</taxon>
        <taxon>Craniata</taxon>
        <taxon>Vertebrata</taxon>
        <taxon>Euteleostomi</taxon>
        <taxon>Amphibia</taxon>
        <taxon>Batrachia</taxon>
        <taxon>Anura</taxon>
        <taxon>Neobatrachia</taxon>
        <taxon>Ranoidea</taxon>
        <taxon>Ranidae</taxon>
        <taxon>Staurois</taxon>
    </lineage>
</organism>
<evidence type="ECO:0000313" key="2">
    <source>
        <dbReference type="Proteomes" id="UP001162483"/>
    </source>
</evidence>
<feature type="non-terminal residue" evidence="1">
    <location>
        <position position="1"/>
    </location>
</feature>
<name>A0ABN9EZG5_9NEOB</name>
<comment type="caution">
    <text evidence="1">The sequence shown here is derived from an EMBL/GenBank/DDBJ whole genome shotgun (WGS) entry which is preliminary data.</text>
</comment>
<accession>A0ABN9EZG5</accession>
<keyword evidence="2" id="KW-1185">Reference proteome</keyword>
<sequence length="72" mass="7854">PVCKQHSPPPCWLGHTALDGCAQHSHPEQCDYSKAHTHSPPVKQSLYTVTILITPHVNPFLPSAISTVSVLF</sequence>
<protein>
    <submittedName>
        <fullName evidence="1">Uncharacterized protein</fullName>
    </submittedName>
</protein>
<dbReference type="EMBL" id="CATNWA010015982">
    <property type="protein sequence ID" value="CAI9588693.1"/>
    <property type="molecule type" value="Genomic_DNA"/>
</dbReference>
<proteinExistence type="predicted"/>